<dbReference type="PROSITE" id="PS51257">
    <property type="entry name" value="PROKAR_LIPOPROTEIN"/>
    <property type="match status" value="1"/>
</dbReference>
<evidence type="ECO:0000259" key="1">
    <source>
        <dbReference type="Pfam" id="PF14321"/>
    </source>
</evidence>
<accession>A0A066V067</accession>
<name>A0A066V067_9VIBR</name>
<dbReference type="OrthoDB" id="7062064at2"/>
<proteinExistence type="predicted"/>
<protein>
    <recommendedName>
        <fullName evidence="1">DUF4382 domain-containing protein</fullName>
    </recommendedName>
</protein>
<sequence>MNNKVGLVAAATAVLGLAGCGGGSDSSSSTTPVTFSVSDAPVDEVQDVVVTFDKVALLPQNGSEPLVYDVYLMDDEGNPIDENGDPILEGDEPLPLSVNLLDYQGSDSLALISGEVVPVGSYQLCVFARDGDHAEYPSYVTEQDSTVRELTVKGEGACPQGVGKEPNTGVLFFNNAFNVNQQTNDFTIEFDLRRGLKNTSAYPNYTIQRTSISLINNAETGHIEGEVLAATNDACQNGESGVQAVYLYEGDVAQDDMAPVGGGDEVKPVTTALVQDVENSSDFSFSLGFLDPGMYTLGYTCNAQLDTGDVTLPVPDEFSIYSVQPGVLVTADETSNVSF</sequence>
<dbReference type="AlphaFoldDB" id="A0A066V067"/>
<keyword evidence="3" id="KW-1185">Reference proteome</keyword>
<dbReference type="EMBL" id="JFFR01000002">
    <property type="protein sequence ID" value="KDN29933.1"/>
    <property type="molecule type" value="Genomic_DNA"/>
</dbReference>
<dbReference type="Pfam" id="PF14321">
    <property type="entry name" value="DUF4382"/>
    <property type="match status" value="1"/>
</dbReference>
<evidence type="ECO:0000313" key="2">
    <source>
        <dbReference type="EMBL" id="KDN29933.1"/>
    </source>
</evidence>
<reference evidence="2 3" key="1">
    <citation type="submission" date="2014-02" db="EMBL/GenBank/DDBJ databases">
        <title>Vibrio fortis Dalian14 Genome Sequencing.</title>
        <authorList>
            <person name="Wang Y."/>
            <person name="Song L."/>
            <person name="Liu G."/>
            <person name="Ding J."/>
        </authorList>
    </citation>
    <scope>NUCLEOTIDE SEQUENCE [LARGE SCALE GENOMIC DNA]</scope>
    <source>
        <strain evidence="2 3">Dalian14</strain>
    </source>
</reference>
<dbReference type="STRING" id="212667.VFDL14_04120"/>
<evidence type="ECO:0000313" key="3">
    <source>
        <dbReference type="Proteomes" id="UP000027219"/>
    </source>
</evidence>
<gene>
    <name evidence="2" type="ORF">VFDL14_04120</name>
</gene>
<organism evidence="2 3">
    <name type="scientific">Vibrio fortis</name>
    <dbReference type="NCBI Taxonomy" id="212667"/>
    <lineage>
        <taxon>Bacteria</taxon>
        <taxon>Pseudomonadati</taxon>
        <taxon>Pseudomonadota</taxon>
        <taxon>Gammaproteobacteria</taxon>
        <taxon>Vibrionales</taxon>
        <taxon>Vibrionaceae</taxon>
        <taxon>Vibrio</taxon>
    </lineage>
</organism>
<dbReference type="InterPro" id="IPR025491">
    <property type="entry name" value="DUF4382"/>
</dbReference>
<dbReference type="Proteomes" id="UP000027219">
    <property type="component" value="Unassembled WGS sequence"/>
</dbReference>
<comment type="caution">
    <text evidence="2">The sequence shown here is derived from an EMBL/GenBank/DDBJ whole genome shotgun (WGS) entry which is preliminary data.</text>
</comment>
<feature type="domain" description="DUF4382" evidence="1">
    <location>
        <begin position="31"/>
        <end position="202"/>
    </location>
</feature>
<dbReference type="RefSeq" id="WP_032548890.1">
    <property type="nucleotide sequence ID" value="NZ_JFFR01000002.1"/>
</dbReference>